<dbReference type="InterPro" id="IPR045864">
    <property type="entry name" value="aa-tRNA-synth_II/BPL/LPL"/>
</dbReference>
<evidence type="ECO:0000313" key="16">
    <source>
        <dbReference type="Proteomes" id="UP000751190"/>
    </source>
</evidence>
<evidence type="ECO:0000256" key="7">
    <source>
        <dbReference type="ARBA" id="ARBA00022840"/>
    </source>
</evidence>
<dbReference type="Proteomes" id="UP000751190">
    <property type="component" value="Unassembled WGS sequence"/>
</dbReference>
<dbReference type="InterPro" id="IPR034762">
    <property type="entry name" value="Lys-tRNA-ligase_II_bac/euk"/>
</dbReference>
<keyword evidence="8" id="KW-0648">Protein biosynthesis</keyword>
<dbReference type="SUPFAM" id="SSF55681">
    <property type="entry name" value="Class II aaRS and biotin synthetases"/>
    <property type="match status" value="1"/>
</dbReference>
<dbReference type="GO" id="GO:0005829">
    <property type="term" value="C:cytosol"/>
    <property type="evidence" value="ECO:0007669"/>
    <property type="project" value="TreeGrafter"/>
</dbReference>
<evidence type="ECO:0000256" key="9">
    <source>
        <dbReference type="ARBA" id="ARBA00023146"/>
    </source>
</evidence>
<evidence type="ECO:0000256" key="4">
    <source>
        <dbReference type="ARBA" id="ARBA00022490"/>
    </source>
</evidence>
<dbReference type="FunFam" id="2.40.50.140:FF:000050">
    <property type="entry name" value="Lysine--tRNA ligase"/>
    <property type="match status" value="1"/>
</dbReference>
<dbReference type="OMA" id="DFRNEGM"/>
<gene>
    <name evidence="15" type="ORF">KFE25_009262</name>
</gene>
<dbReference type="InterPro" id="IPR018149">
    <property type="entry name" value="Lys-tRNA-synth_II_C"/>
</dbReference>
<evidence type="ECO:0000256" key="11">
    <source>
        <dbReference type="ARBA" id="ARBA00048573"/>
    </source>
</evidence>
<accession>A0A8J6CH66</accession>
<dbReference type="InterPro" id="IPR044136">
    <property type="entry name" value="Lys-tRNA-ligase_II_N"/>
</dbReference>
<dbReference type="NCBIfam" id="TIGR00499">
    <property type="entry name" value="lysS_bact"/>
    <property type="match status" value="1"/>
</dbReference>
<dbReference type="GO" id="GO:0005524">
    <property type="term" value="F:ATP binding"/>
    <property type="evidence" value="ECO:0007669"/>
    <property type="project" value="UniProtKB-KW"/>
</dbReference>
<comment type="subcellular location">
    <subcellularLocation>
        <location evidence="1">Cytoplasm</location>
    </subcellularLocation>
</comment>
<name>A0A8J6CH66_DIALT</name>
<dbReference type="Pfam" id="PF01336">
    <property type="entry name" value="tRNA_anti-codon"/>
    <property type="match status" value="1"/>
</dbReference>
<feature type="compositionally biased region" description="Basic and acidic residues" evidence="13">
    <location>
        <begin position="25"/>
        <end position="45"/>
    </location>
</feature>
<dbReference type="GO" id="GO:0004824">
    <property type="term" value="F:lysine-tRNA ligase activity"/>
    <property type="evidence" value="ECO:0007669"/>
    <property type="project" value="UniProtKB-EC"/>
</dbReference>
<evidence type="ECO:0000313" key="15">
    <source>
        <dbReference type="EMBL" id="KAG8470841.1"/>
    </source>
</evidence>
<dbReference type="PIRSF" id="PIRSF039101">
    <property type="entry name" value="LysRS2"/>
    <property type="match status" value="1"/>
</dbReference>
<keyword evidence="7" id="KW-0067">ATP-binding</keyword>
<dbReference type="SUPFAM" id="SSF50249">
    <property type="entry name" value="Nucleic acid-binding proteins"/>
    <property type="match status" value="1"/>
</dbReference>
<dbReference type="InterPro" id="IPR004365">
    <property type="entry name" value="NA-bd_OB_tRNA"/>
</dbReference>
<dbReference type="Gene3D" id="2.40.50.140">
    <property type="entry name" value="Nucleic acid-binding proteins"/>
    <property type="match status" value="1"/>
</dbReference>
<dbReference type="InterPro" id="IPR012340">
    <property type="entry name" value="NA-bd_OB-fold"/>
</dbReference>
<feature type="region of interest" description="Disordered" evidence="13">
    <location>
        <begin position="567"/>
        <end position="586"/>
    </location>
</feature>
<dbReference type="PROSITE" id="PS50862">
    <property type="entry name" value="AA_TRNA_LIGASE_II"/>
    <property type="match status" value="1"/>
</dbReference>
<keyword evidence="4" id="KW-0963">Cytoplasm</keyword>
<dbReference type="PANTHER" id="PTHR42918:SF9">
    <property type="entry name" value="LYSINE--TRNA LIGASE"/>
    <property type="match status" value="1"/>
</dbReference>
<keyword evidence="6" id="KW-0547">Nucleotide-binding</keyword>
<evidence type="ECO:0000256" key="1">
    <source>
        <dbReference type="ARBA" id="ARBA00004496"/>
    </source>
</evidence>
<dbReference type="CDD" id="cd00775">
    <property type="entry name" value="LysRS_core"/>
    <property type="match status" value="1"/>
</dbReference>
<sequence length="586" mass="64851">MADDGGAGAGSSKEGEMSKSQQKRLAKEAEKQKKAAEKAAERAAKEAAAPPSAAKAAKEAKDGDDDGDEMEPSKFKEMREAWVRQRMAAGVSPYPHKFHATHSLAAYISEFESLDAGARTDAEAALAGRVMLKRESGTKLVFFDLVADGLKVQVMADASAYAGDFAADMTAVKRGDIIGVRGRAGKSKRGELSLFPSSVQMLSPCLHLVPKNGIKDKETRYRQRYLDLIVNRHVRDIFITRTRAINYVRRYLDMLSFIEVETPILNMVPGGATARPFVSYHNELGRKLFMRIAPELYLKMLVVGGLDRVYEIGRLFRNEGIDLTHNPEFTTCEAYWAYADYHDLMRMTEDLLSSMVLELTGSYKITIHPEGDKSAPGREIDFTPPFKRLPMIKSLEDKLGVPFPKDLENAAGMAFLTDLAKKHDIEPDQPTPAKLLDKLVGELLEGECINPTFITDHPVLMSPLAKQHRDDPSLTERFELFVNTKELCNAYTELNDPVVQRERFTAQMAAKKLDDEAMDIDEDFCTALEYGLPPTAGWGLGIDRLCMMLTDSMNIKEVLLFPAMKPKGDNEGGAKVDADGGAAAEP</sequence>
<dbReference type="GO" id="GO:0000049">
    <property type="term" value="F:tRNA binding"/>
    <property type="evidence" value="ECO:0007669"/>
    <property type="project" value="TreeGrafter"/>
</dbReference>
<proteinExistence type="inferred from homology"/>
<dbReference type="Gene3D" id="3.30.930.10">
    <property type="entry name" value="Bira Bifunctional Protein, Domain 2"/>
    <property type="match status" value="1"/>
</dbReference>
<evidence type="ECO:0000256" key="2">
    <source>
        <dbReference type="ARBA" id="ARBA00008226"/>
    </source>
</evidence>
<dbReference type="EMBL" id="JAGTXO010000001">
    <property type="protein sequence ID" value="KAG8470841.1"/>
    <property type="molecule type" value="Genomic_DNA"/>
</dbReference>
<dbReference type="PANTHER" id="PTHR42918">
    <property type="entry name" value="LYSYL-TRNA SYNTHETASE"/>
    <property type="match status" value="1"/>
</dbReference>
<evidence type="ECO:0000259" key="14">
    <source>
        <dbReference type="PROSITE" id="PS50862"/>
    </source>
</evidence>
<dbReference type="Pfam" id="PF00152">
    <property type="entry name" value="tRNA-synt_2"/>
    <property type="match status" value="1"/>
</dbReference>
<comment type="caution">
    <text evidence="15">The sequence shown here is derived from an EMBL/GenBank/DDBJ whole genome shotgun (WGS) entry which is preliminary data.</text>
</comment>
<organism evidence="15 16">
    <name type="scientific">Diacronema lutheri</name>
    <name type="common">Unicellular marine alga</name>
    <name type="synonym">Monochrysis lutheri</name>
    <dbReference type="NCBI Taxonomy" id="2081491"/>
    <lineage>
        <taxon>Eukaryota</taxon>
        <taxon>Haptista</taxon>
        <taxon>Haptophyta</taxon>
        <taxon>Pavlovophyceae</taxon>
        <taxon>Pavlovales</taxon>
        <taxon>Pavlovaceae</taxon>
        <taxon>Diacronema</taxon>
    </lineage>
</organism>
<feature type="compositionally biased region" description="Basic and acidic residues" evidence="13">
    <location>
        <begin position="567"/>
        <end position="578"/>
    </location>
</feature>
<dbReference type="EC" id="6.1.1.6" evidence="3 12"/>
<keyword evidence="16" id="KW-1185">Reference proteome</keyword>
<evidence type="ECO:0000256" key="13">
    <source>
        <dbReference type="SAM" id="MobiDB-lite"/>
    </source>
</evidence>
<evidence type="ECO:0000256" key="6">
    <source>
        <dbReference type="ARBA" id="ARBA00022741"/>
    </source>
</evidence>
<dbReference type="AlphaFoldDB" id="A0A8J6CH66"/>
<dbReference type="InterPro" id="IPR004364">
    <property type="entry name" value="Aa-tRNA-synt_II"/>
</dbReference>
<dbReference type="NCBIfam" id="NF001756">
    <property type="entry name" value="PRK00484.1"/>
    <property type="match status" value="1"/>
</dbReference>
<feature type="region of interest" description="Disordered" evidence="13">
    <location>
        <begin position="1"/>
        <end position="73"/>
    </location>
</feature>
<keyword evidence="5" id="KW-0436">Ligase</keyword>
<dbReference type="CDD" id="cd04322">
    <property type="entry name" value="LysRS_N"/>
    <property type="match status" value="1"/>
</dbReference>
<dbReference type="InterPro" id="IPR002313">
    <property type="entry name" value="Lys-tRNA-ligase_II"/>
</dbReference>
<evidence type="ECO:0000256" key="8">
    <source>
        <dbReference type="ARBA" id="ARBA00022917"/>
    </source>
</evidence>
<dbReference type="InterPro" id="IPR006195">
    <property type="entry name" value="aa-tRNA-synth_II"/>
</dbReference>
<evidence type="ECO:0000256" key="12">
    <source>
        <dbReference type="RuleBase" id="RU003748"/>
    </source>
</evidence>
<keyword evidence="9" id="KW-0030">Aminoacyl-tRNA synthetase</keyword>
<comment type="catalytic activity">
    <reaction evidence="11 12">
        <text>tRNA(Lys) + L-lysine + ATP = L-lysyl-tRNA(Lys) + AMP + diphosphate</text>
        <dbReference type="Rhea" id="RHEA:20792"/>
        <dbReference type="Rhea" id="RHEA-COMP:9696"/>
        <dbReference type="Rhea" id="RHEA-COMP:9697"/>
        <dbReference type="ChEBI" id="CHEBI:30616"/>
        <dbReference type="ChEBI" id="CHEBI:32551"/>
        <dbReference type="ChEBI" id="CHEBI:33019"/>
        <dbReference type="ChEBI" id="CHEBI:78442"/>
        <dbReference type="ChEBI" id="CHEBI:78529"/>
        <dbReference type="ChEBI" id="CHEBI:456215"/>
        <dbReference type="EC" id="6.1.1.6"/>
    </reaction>
</comment>
<evidence type="ECO:0000256" key="10">
    <source>
        <dbReference type="ARBA" id="ARBA00030563"/>
    </source>
</evidence>
<dbReference type="FunFam" id="3.30.930.10:FF:000238">
    <property type="entry name" value="Lysine--tRNA ligase"/>
    <property type="match status" value="1"/>
</dbReference>
<reference evidence="15" key="1">
    <citation type="submission" date="2021-05" db="EMBL/GenBank/DDBJ databases">
        <title>The genome of the haptophyte Pavlova lutheri (Diacronema luteri, Pavlovales) - a model for lipid biosynthesis in eukaryotic algae.</title>
        <authorList>
            <person name="Hulatt C.J."/>
            <person name="Posewitz M.C."/>
        </authorList>
    </citation>
    <scope>NUCLEOTIDE SEQUENCE</scope>
    <source>
        <strain evidence="15">NIVA-4/92</strain>
    </source>
</reference>
<evidence type="ECO:0000256" key="3">
    <source>
        <dbReference type="ARBA" id="ARBA00013166"/>
    </source>
</evidence>
<protein>
    <recommendedName>
        <fullName evidence="3 12">Lysine--tRNA ligase</fullName>
        <ecNumber evidence="3 12">6.1.1.6</ecNumber>
    </recommendedName>
    <alternativeName>
        <fullName evidence="10 12">Lysyl-tRNA synthetase</fullName>
    </alternativeName>
</protein>
<dbReference type="HAMAP" id="MF_00252">
    <property type="entry name" value="Lys_tRNA_synth_class2"/>
    <property type="match status" value="1"/>
</dbReference>
<dbReference type="GO" id="GO:0006430">
    <property type="term" value="P:lysyl-tRNA aminoacylation"/>
    <property type="evidence" value="ECO:0007669"/>
    <property type="project" value="InterPro"/>
</dbReference>
<comment type="similarity">
    <text evidence="2">Belongs to the class-II aminoacyl-tRNA synthetase family.</text>
</comment>
<dbReference type="OrthoDB" id="21243at2759"/>
<feature type="compositionally biased region" description="Low complexity" evidence="13">
    <location>
        <begin position="46"/>
        <end position="55"/>
    </location>
</feature>
<dbReference type="PRINTS" id="PR00982">
    <property type="entry name" value="TRNASYNTHLYS"/>
</dbReference>
<evidence type="ECO:0000256" key="5">
    <source>
        <dbReference type="ARBA" id="ARBA00022598"/>
    </source>
</evidence>
<feature type="domain" description="Aminoacyl-transfer RNA synthetases class-II family profile" evidence="14">
    <location>
        <begin position="248"/>
        <end position="566"/>
    </location>
</feature>